<dbReference type="STRING" id="113562.SAMN04489716_1010"/>
<protein>
    <recommendedName>
        <fullName evidence="3">AAA ATPase domain-containing protein</fullName>
    </recommendedName>
</protein>
<dbReference type="AlphaFoldDB" id="A0A1H1T1H0"/>
<proteinExistence type="predicted"/>
<evidence type="ECO:0000313" key="1">
    <source>
        <dbReference type="EMBL" id="SDS54014.1"/>
    </source>
</evidence>
<name>A0A1H1T1H0_9ACTN</name>
<gene>
    <name evidence="1" type="ORF">SAMN04489716_1010</name>
</gene>
<dbReference type="Gene3D" id="3.40.50.300">
    <property type="entry name" value="P-loop containing nucleotide triphosphate hydrolases"/>
    <property type="match status" value="1"/>
</dbReference>
<dbReference type="EMBL" id="LT629758">
    <property type="protein sequence ID" value="SDS54014.1"/>
    <property type="molecule type" value="Genomic_DNA"/>
</dbReference>
<accession>A0A1H1T1H0</accession>
<evidence type="ECO:0008006" key="3">
    <source>
        <dbReference type="Google" id="ProtNLM"/>
    </source>
</evidence>
<dbReference type="InterPro" id="IPR027417">
    <property type="entry name" value="P-loop_NTPase"/>
</dbReference>
<evidence type="ECO:0000313" key="2">
    <source>
        <dbReference type="Proteomes" id="UP000198688"/>
    </source>
</evidence>
<organism evidence="1 2">
    <name type="scientific">Actinoplanes derwentensis</name>
    <dbReference type="NCBI Taxonomy" id="113562"/>
    <lineage>
        <taxon>Bacteria</taxon>
        <taxon>Bacillati</taxon>
        <taxon>Actinomycetota</taxon>
        <taxon>Actinomycetes</taxon>
        <taxon>Micromonosporales</taxon>
        <taxon>Micromonosporaceae</taxon>
        <taxon>Actinoplanes</taxon>
    </lineage>
</organism>
<sequence length="321" mass="36075">MTNPFIPPGAVSPDDPLCPWRFPDQMTWYADVDSAEEEFQRFTDRIDVAGLADRGQLVVIAGLKGCGKTSLAHRCAEHIDARTNQKASTPLEAGKLILDLSRYVFPPFKRDDDIEIRRLCEVADQIGRFLIRANVAPVDRHETARLLSSDRHRQAVETLIQPLEGTSYTLIVLLPPISDFVNELQQYSHITREHGRIVFLAESSDRKVARFVDQERDRNEIIALRVEPLDGGDGWTFIKDRTIDRSSHPTSIARDQVQKALTWLDYAPLTIGRLLALCWKAWEPTATSTSPRALDALDLIGTADQYIRTGDTGYGTGGDHR</sequence>
<keyword evidence="2" id="KW-1185">Reference proteome</keyword>
<dbReference type="Proteomes" id="UP000198688">
    <property type="component" value="Chromosome I"/>
</dbReference>
<reference evidence="1 2" key="1">
    <citation type="submission" date="2016-10" db="EMBL/GenBank/DDBJ databases">
        <authorList>
            <person name="de Groot N.N."/>
        </authorList>
    </citation>
    <scope>NUCLEOTIDE SEQUENCE [LARGE SCALE GENOMIC DNA]</scope>
    <source>
        <strain evidence="1 2">DSM 43941</strain>
    </source>
</reference>
<dbReference type="SUPFAM" id="SSF52540">
    <property type="entry name" value="P-loop containing nucleoside triphosphate hydrolases"/>
    <property type="match status" value="1"/>
</dbReference>